<evidence type="ECO:0000256" key="6">
    <source>
        <dbReference type="ARBA" id="ARBA00023329"/>
    </source>
</evidence>
<evidence type="ECO:0000256" key="8">
    <source>
        <dbReference type="RuleBase" id="RU004384"/>
    </source>
</evidence>
<accession>A0A165JS75</accession>
<dbReference type="InParanoid" id="A0A165JS75"/>
<dbReference type="Pfam" id="PF02991">
    <property type="entry name" value="ATG8"/>
    <property type="match status" value="1"/>
</dbReference>
<keyword evidence="4" id="KW-0472">Membrane</keyword>
<dbReference type="InterPro" id="IPR029071">
    <property type="entry name" value="Ubiquitin-like_domsf"/>
</dbReference>
<comment type="subcellular location">
    <subcellularLocation>
        <location evidence="1">Cytoplasmic vesicle</location>
        <location evidence="1">Autophagosome membrane</location>
        <topology evidence="1">Lipid-anchor</topology>
    </subcellularLocation>
</comment>
<organism evidence="9 10">
    <name type="scientific">Exidia glandulosa HHB12029</name>
    <dbReference type="NCBI Taxonomy" id="1314781"/>
    <lineage>
        <taxon>Eukaryota</taxon>
        <taxon>Fungi</taxon>
        <taxon>Dikarya</taxon>
        <taxon>Basidiomycota</taxon>
        <taxon>Agaricomycotina</taxon>
        <taxon>Agaricomycetes</taxon>
        <taxon>Auriculariales</taxon>
        <taxon>Exidiaceae</taxon>
        <taxon>Exidia</taxon>
    </lineage>
</organism>
<keyword evidence="10" id="KW-1185">Reference proteome</keyword>
<keyword evidence="6" id="KW-0968">Cytoplasmic vesicle</keyword>
<dbReference type="GO" id="GO:0000421">
    <property type="term" value="C:autophagosome membrane"/>
    <property type="evidence" value="ECO:0007669"/>
    <property type="project" value="UniProtKB-SubCell"/>
</dbReference>
<reference evidence="9 10" key="1">
    <citation type="journal article" date="2016" name="Mol. Biol. Evol.">
        <title>Comparative Genomics of Early-Diverging Mushroom-Forming Fungi Provides Insights into the Origins of Lignocellulose Decay Capabilities.</title>
        <authorList>
            <person name="Nagy L.G."/>
            <person name="Riley R."/>
            <person name="Tritt A."/>
            <person name="Adam C."/>
            <person name="Daum C."/>
            <person name="Floudas D."/>
            <person name="Sun H."/>
            <person name="Yadav J.S."/>
            <person name="Pangilinan J."/>
            <person name="Larsson K.H."/>
            <person name="Matsuura K."/>
            <person name="Barry K."/>
            <person name="Labutti K."/>
            <person name="Kuo R."/>
            <person name="Ohm R.A."/>
            <person name="Bhattacharya S.S."/>
            <person name="Shirouzu T."/>
            <person name="Yoshinaga Y."/>
            <person name="Martin F.M."/>
            <person name="Grigoriev I.V."/>
            <person name="Hibbett D.S."/>
        </authorList>
    </citation>
    <scope>NUCLEOTIDE SEQUENCE [LARGE SCALE GENOMIC DNA]</scope>
    <source>
        <strain evidence="9 10">HHB12029</strain>
    </source>
</reference>
<dbReference type="OrthoDB" id="6738456at2759"/>
<evidence type="ECO:0000256" key="1">
    <source>
        <dbReference type="ARBA" id="ARBA00004512"/>
    </source>
</evidence>
<evidence type="ECO:0000256" key="3">
    <source>
        <dbReference type="ARBA" id="ARBA00023006"/>
    </source>
</evidence>
<proteinExistence type="inferred from homology"/>
<comment type="similarity">
    <text evidence="2 8">Belongs to the ATG8 family.</text>
</comment>
<evidence type="ECO:0000256" key="2">
    <source>
        <dbReference type="ARBA" id="ARBA00007293"/>
    </source>
</evidence>
<dbReference type="Gene3D" id="3.10.20.90">
    <property type="entry name" value="Phosphatidylinositol 3-kinase Catalytic Subunit, Chain A, domain 1"/>
    <property type="match status" value="1"/>
</dbReference>
<dbReference type="EMBL" id="KV425960">
    <property type="protein sequence ID" value="KZV95260.1"/>
    <property type="molecule type" value="Genomic_DNA"/>
</dbReference>
<feature type="lipid moiety-binding region" description="Phosphatidylserine amidated glycine; alternate" evidence="7">
    <location>
        <position position="116"/>
    </location>
</feature>
<dbReference type="PANTHER" id="PTHR10969">
    <property type="entry name" value="MICROTUBULE-ASSOCIATED PROTEINS 1A/1B LIGHT CHAIN 3-RELATED"/>
    <property type="match status" value="1"/>
</dbReference>
<evidence type="ECO:0000313" key="10">
    <source>
        <dbReference type="Proteomes" id="UP000077266"/>
    </source>
</evidence>
<protein>
    <recommendedName>
        <fullName evidence="8">Autophagy-related protein</fullName>
    </recommendedName>
</protein>
<keyword evidence="3 8" id="KW-0072">Autophagy</keyword>
<sequence>MKSSFKETHAFLKRKSESELIRAQYPDRIPIICERAENSDIAEIDKIKYMVPYDLTVGQFAYVIRKRIKLESQKALFIFIDEILPPAGGLMSAIYAEHRDQDGFLYVKYSGENTFGAA</sequence>
<dbReference type="AlphaFoldDB" id="A0A165JS75"/>
<gene>
    <name evidence="9" type="ORF">EXIGLDRAFT_610816</name>
</gene>
<evidence type="ECO:0000256" key="5">
    <source>
        <dbReference type="ARBA" id="ARBA00023288"/>
    </source>
</evidence>
<dbReference type="InterPro" id="IPR004241">
    <property type="entry name" value="Atg8-like"/>
</dbReference>
<dbReference type="Proteomes" id="UP000077266">
    <property type="component" value="Unassembled WGS sequence"/>
</dbReference>
<evidence type="ECO:0000256" key="4">
    <source>
        <dbReference type="ARBA" id="ARBA00023136"/>
    </source>
</evidence>
<dbReference type="STRING" id="1314781.A0A165JS75"/>
<dbReference type="GO" id="GO:0031410">
    <property type="term" value="C:cytoplasmic vesicle"/>
    <property type="evidence" value="ECO:0007669"/>
    <property type="project" value="UniProtKB-KW"/>
</dbReference>
<dbReference type="GO" id="GO:0006914">
    <property type="term" value="P:autophagy"/>
    <property type="evidence" value="ECO:0007669"/>
    <property type="project" value="UniProtKB-KW"/>
</dbReference>
<dbReference type="SUPFAM" id="SSF54236">
    <property type="entry name" value="Ubiquitin-like"/>
    <property type="match status" value="1"/>
</dbReference>
<keyword evidence="5 7" id="KW-0449">Lipoprotein</keyword>
<evidence type="ECO:0000256" key="7">
    <source>
        <dbReference type="PIRSR" id="PIRSR604241-50"/>
    </source>
</evidence>
<name>A0A165JS75_EXIGL</name>
<evidence type="ECO:0000313" key="9">
    <source>
        <dbReference type="EMBL" id="KZV95260.1"/>
    </source>
</evidence>